<proteinExistence type="predicted"/>
<feature type="compositionally biased region" description="Basic and acidic residues" evidence="5">
    <location>
        <begin position="209"/>
        <end position="225"/>
    </location>
</feature>
<dbReference type="SUPFAM" id="SSF53474">
    <property type="entry name" value="alpha/beta-Hydrolases"/>
    <property type="match status" value="1"/>
</dbReference>
<organism evidence="6 7">
    <name type="scientific">Batrachochytrium salamandrivorans</name>
    <dbReference type="NCBI Taxonomy" id="1357716"/>
    <lineage>
        <taxon>Eukaryota</taxon>
        <taxon>Fungi</taxon>
        <taxon>Fungi incertae sedis</taxon>
        <taxon>Chytridiomycota</taxon>
        <taxon>Chytridiomycota incertae sedis</taxon>
        <taxon>Chytridiomycetes</taxon>
        <taxon>Rhizophydiales</taxon>
        <taxon>Rhizophydiales incertae sedis</taxon>
        <taxon>Batrachochytrium</taxon>
    </lineage>
</organism>
<feature type="compositionally biased region" description="Polar residues" evidence="5">
    <location>
        <begin position="133"/>
        <end position="152"/>
    </location>
</feature>
<accession>A0ABQ8FLT6</accession>
<sequence>MKATSNVDKALPVMVSQLEKDVCEPTQLDSSNRNTPNATTTTIGTTATATTTTIGTTGSTTHHPSFGNHPRALSKPSGLSLRARLPFYNGPLTVGVVDIETAPETQPTPTRPGMPVRHGLLARIYYPANITATSSGDQKAVPSSQRGLSKRTQPLWLPPNAPYAAGLADFLKLSWVVSRGVVQPVLNPIVMPAVWQAELAPATMPTDKPSGHGDDSNRIHSDHPTSNKLDLPTRLPVVVLSHGLAGMRTTYSTICGSLAAKGFIVIAPEHSDGSASATSRHVPDPDNKAEGPLSYTHILTIPYLRPEESHLSPDETMDAYLLRLRNLQVEIRADEVMDCIQLLQQIDSGAFNPDTNIIGDTGGPCVTPLADFKTVISSLKGRMDFTQMVMAGHSFGGATAITALSRPANPFKCGLFLDPWMFPVKNPNVIVPFLNIQSETFNWRENLDAMRALMGLDPITPVESPPSPDHNGSSGSTDPLLSSRPRIVHTPCSNVHSQSRFGYLRDTIHTNASDFAGLFPTLSRWIGQSGKADPLRVYRINDEWLTEFARTYLTTTALRLPQFEEFAVCCEYEDDLVVMGDRAWKDLYGRLK</sequence>
<keyword evidence="7" id="KW-1185">Reference proteome</keyword>
<name>A0ABQ8FLT6_9FUNG</name>
<evidence type="ECO:0000256" key="1">
    <source>
        <dbReference type="ARBA" id="ARBA00013201"/>
    </source>
</evidence>
<dbReference type="Proteomes" id="UP001648503">
    <property type="component" value="Unassembled WGS sequence"/>
</dbReference>
<evidence type="ECO:0000313" key="6">
    <source>
        <dbReference type="EMBL" id="KAH6600502.1"/>
    </source>
</evidence>
<feature type="compositionally biased region" description="Low complexity" evidence="5">
    <location>
        <begin position="38"/>
        <end position="61"/>
    </location>
</feature>
<feature type="region of interest" description="Disordered" evidence="5">
    <location>
        <begin position="203"/>
        <end position="227"/>
    </location>
</feature>
<dbReference type="EC" id="3.1.1.47" evidence="1"/>
<feature type="region of interest" description="Disordered" evidence="5">
    <location>
        <begin position="23"/>
        <end position="75"/>
    </location>
</feature>
<dbReference type="Pfam" id="PF03403">
    <property type="entry name" value="PAF-AH_p_II"/>
    <property type="match status" value="1"/>
</dbReference>
<evidence type="ECO:0000256" key="2">
    <source>
        <dbReference type="ARBA" id="ARBA00022801"/>
    </source>
</evidence>
<evidence type="ECO:0000256" key="5">
    <source>
        <dbReference type="SAM" id="MobiDB-lite"/>
    </source>
</evidence>
<feature type="compositionally biased region" description="Polar residues" evidence="5">
    <location>
        <begin position="470"/>
        <end position="480"/>
    </location>
</feature>
<keyword evidence="2" id="KW-0378">Hydrolase</keyword>
<feature type="region of interest" description="Disordered" evidence="5">
    <location>
        <begin position="133"/>
        <end position="153"/>
    </location>
</feature>
<dbReference type="EMBL" id="JAFCIX010000032">
    <property type="protein sequence ID" value="KAH6600502.1"/>
    <property type="molecule type" value="Genomic_DNA"/>
</dbReference>
<dbReference type="Gene3D" id="3.40.50.1820">
    <property type="entry name" value="alpha/beta hydrolase"/>
    <property type="match status" value="1"/>
</dbReference>
<evidence type="ECO:0000256" key="3">
    <source>
        <dbReference type="ARBA" id="ARBA00022963"/>
    </source>
</evidence>
<evidence type="ECO:0000256" key="4">
    <source>
        <dbReference type="ARBA" id="ARBA00023098"/>
    </source>
</evidence>
<keyword evidence="4" id="KW-0443">Lipid metabolism</keyword>
<feature type="compositionally biased region" description="Polar residues" evidence="5">
    <location>
        <begin position="27"/>
        <end position="37"/>
    </location>
</feature>
<dbReference type="InterPro" id="IPR029058">
    <property type="entry name" value="AB_hydrolase_fold"/>
</dbReference>
<gene>
    <name evidence="6" type="ORF">BASA50_002247</name>
</gene>
<keyword evidence="3" id="KW-0442">Lipid degradation</keyword>
<evidence type="ECO:0000313" key="7">
    <source>
        <dbReference type="Proteomes" id="UP001648503"/>
    </source>
</evidence>
<dbReference type="PANTHER" id="PTHR10272">
    <property type="entry name" value="PLATELET-ACTIVATING FACTOR ACETYLHYDROLASE"/>
    <property type="match status" value="1"/>
</dbReference>
<protein>
    <recommendedName>
        <fullName evidence="1">1-alkyl-2-acetylglycerophosphocholine esterase</fullName>
        <ecNumber evidence="1">3.1.1.47</ecNumber>
    </recommendedName>
</protein>
<feature type="region of interest" description="Disordered" evidence="5">
    <location>
        <begin position="458"/>
        <end position="480"/>
    </location>
</feature>
<comment type="caution">
    <text evidence="6">The sequence shown here is derived from an EMBL/GenBank/DDBJ whole genome shotgun (WGS) entry which is preliminary data.</text>
</comment>
<reference evidence="6 7" key="1">
    <citation type="submission" date="2021-02" db="EMBL/GenBank/DDBJ databases">
        <title>Variation within the Batrachochytrium salamandrivorans European outbreak.</title>
        <authorList>
            <person name="Kelly M."/>
            <person name="Pasmans F."/>
            <person name="Shea T.P."/>
            <person name="Munoz J.F."/>
            <person name="Carranza S."/>
            <person name="Cuomo C.A."/>
            <person name="Martel A."/>
        </authorList>
    </citation>
    <scope>NUCLEOTIDE SEQUENCE [LARGE SCALE GENOMIC DNA]</scope>
    <source>
        <strain evidence="6 7">AMFP18/2</strain>
    </source>
</reference>
<dbReference type="PANTHER" id="PTHR10272:SF0">
    <property type="entry name" value="PLATELET-ACTIVATING FACTOR ACETYLHYDROLASE"/>
    <property type="match status" value="1"/>
</dbReference>